<dbReference type="RefSeq" id="WP_155324667.1">
    <property type="nucleotide sequence ID" value="NZ_AP021876.1"/>
</dbReference>
<dbReference type="PANTHER" id="PTHR43255:SF1">
    <property type="entry name" value="IRON-SULFUR-BINDING OXIDOREDUCTASE FADF-RELATED"/>
    <property type="match status" value="1"/>
</dbReference>
<dbReference type="InterPro" id="IPR004017">
    <property type="entry name" value="Cys_rich_dom"/>
</dbReference>
<dbReference type="Pfam" id="PF02754">
    <property type="entry name" value="CCG"/>
    <property type="match status" value="2"/>
</dbReference>
<evidence type="ECO:0000256" key="2">
    <source>
        <dbReference type="ARBA" id="ARBA00022723"/>
    </source>
</evidence>
<protein>
    <recommendedName>
        <fullName evidence="6">4Fe-4S ferredoxin-type domain-containing protein</fullName>
    </recommendedName>
</protein>
<reference evidence="7 8" key="1">
    <citation type="submission" date="2019-11" db="EMBL/GenBank/DDBJ databases">
        <title>Comparative genomics of hydrocarbon-degrading Desulfosarcina strains.</title>
        <authorList>
            <person name="Watanabe M."/>
            <person name="Kojima H."/>
            <person name="Fukui M."/>
        </authorList>
    </citation>
    <scope>NUCLEOTIDE SEQUENCE [LARGE SCALE GENOMIC DNA]</scope>
    <source>
        <strain evidence="7 8">28bB2T</strain>
    </source>
</reference>
<dbReference type="NCBIfam" id="NF045663">
    <property type="entry name" value="diclust_near_Sec"/>
    <property type="match status" value="1"/>
</dbReference>
<dbReference type="InterPro" id="IPR028261">
    <property type="entry name" value="DPD_II"/>
</dbReference>
<dbReference type="KEGG" id="dov:DSCO28_54430"/>
<dbReference type="InterPro" id="IPR009051">
    <property type="entry name" value="Helical_ferredxn"/>
</dbReference>
<keyword evidence="4" id="KW-0408">Iron</keyword>
<evidence type="ECO:0000256" key="5">
    <source>
        <dbReference type="ARBA" id="ARBA00023014"/>
    </source>
</evidence>
<feature type="domain" description="4Fe-4S ferredoxin-type" evidence="6">
    <location>
        <begin position="342"/>
        <end position="372"/>
    </location>
</feature>
<dbReference type="Gene3D" id="3.50.50.60">
    <property type="entry name" value="FAD/NAD(P)-binding domain"/>
    <property type="match status" value="1"/>
</dbReference>
<dbReference type="Proteomes" id="UP000425960">
    <property type="component" value="Chromosome"/>
</dbReference>
<evidence type="ECO:0000313" key="7">
    <source>
        <dbReference type="EMBL" id="BBO84877.1"/>
    </source>
</evidence>
<dbReference type="InterPro" id="IPR017900">
    <property type="entry name" value="4Fe4S_Fe_S_CS"/>
</dbReference>
<dbReference type="SUPFAM" id="SSF46548">
    <property type="entry name" value="alpha-helical ferredoxin"/>
    <property type="match status" value="2"/>
</dbReference>
<dbReference type="Gene3D" id="1.10.1060.10">
    <property type="entry name" value="Alpha-helical ferredoxin"/>
    <property type="match status" value="2"/>
</dbReference>
<dbReference type="PROSITE" id="PS51379">
    <property type="entry name" value="4FE4S_FER_2"/>
    <property type="match status" value="1"/>
</dbReference>
<dbReference type="GO" id="GO:0051539">
    <property type="term" value="F:4 iron, 4 sulfur cluster binding"/>
    <property type="evidence" value="ECO:0007669"/>
    <property type="project" value="UniProtKB-KW"/>
</dbReference>
<keyword evidence="2" id="KW-0479">Metal-binding</keyword>
<dbReference type="AlphaFoldDB" id="A0A5K7ZX84"/>
<keyword evidence="1" id="KW-0004">4Fe-4S</keyword>
<dbReference type="SUPFAM" id="SSF51971">
    <property type="entry name" value="Nucleotide-binding domain"/>
    <property type="match status" value="1"/>
</dbReference>
<organism evidence="7 8">
    <name type="scientific">Desulfosarcina ovata subsp. sediminis</name>
    <dbReference type="NCBI Taxonomy" id="885957"/>
    <lineage>
        <taxon>Bacteria</taxon>
        <taxon>Pseudomonadati</taxon>
        <taxon>Thermodesulfobacteriota</taxon>
        <taxon>Desulfobacteria</taxon>
        <taxon>Desulfobacterales</taxon>
        <taxon>Desulfosarcinaceae</taxon>
        <taxon>Desulfosarcina</taxon>
    </lineage>
</organism>
<dbReference type="InterPro" id="IPR036188">
    <property type="entry name" value="FAD/NAD-bd_sf"/>
</dbReference>
<dbReference type="EMBL" id="AP021876">
    <property type="protein sequence ID" value="BBO84877.1"/>
    <property type="molecule type" value="Genomic_DNA"/>
</dbReference>
<keyword evidence="3" id="KW-0560">Oxidoreductase</keyword>
<dbReference type="InterPro" id="IPR017896">
    <property type="entry name" value="4Fe4S_Fe-S-bd"/>
</dbReference>
<dbReference type="PANTHER" id="PTHR43255">
    <property type="entry name" value="IRON-SULFUR-BINDING OXIDOREDUCTASE FADF-RELATED-RELATED"/>
    <property type="match status" value="1"/>
</dbReference>
<dbReference type="PROSITE" id="PS00198">
    <property type="entry name" value="4FE4S_FER_1"/>
    <property type="match status" value="1"/>
</dbReference>
<evidence type="ECO:0000256" key="1">
    <source>
        <dbReference type="ARBA" id="ARBA00022485"/>
    </source>
</evidence>
<dbReference type="GO" id="GO:0046872">
    <property type="term" value="F:metal ion binding"/>
    <property type="evidence" value="ECO:0007669"/>
    <property type="project" value="UniProtKB-KW"/>
</dbReference>
<dbReference type="GO" id="GO:0016491">
    <property type="term" value="F:oxidoreductase activity"/>
    <property type="evidence" value="ECO:0007669"/>
    <property type="project" value="UniProtKB-KW"/>
</dbReference>
<evidence type="ECO:0000256" key="4">
    <source>
        <dbReference type="ARBA" id="ARBA00023004"/>
    </source>
</evidence>
<sequence>MDQSELRQWENRCIQDEPAPCVAACPLHVDARTLIGHVADGNWTKALTVLNKTMPLAGILGRICDAPCQAMCNRSKVGDAIRIADLERACVAHADRPQRVMPLPQKPIRVAVVGSGLSSLTVAWDLGRKGYAVTVFEADETVGADLVREYPRRLSEEVVEAEKERLSRLGVGFETGVKPDPEALMQSHAAVYVGVDTASADAWNIGREASASFRFAGDTGRDGWFAGGDHASPVWRAASGRWCATSMDRWLQKVSMDAGREKEGPFETRLITRLEGVAPLPAVAMTDPQRGFGDAEARAEAERCLQCECLECVKVCTYLEKFGGYPRTYVREIYNNESIVMGERKSNRLVNSCSLCGLCETVCPNDFAMQDICLAARQSMVEREKMPPSAHDFALRDMAFSQSPDFAMARHAPGTDNSCYLFFPGCQLCASAPGQVRQVYDHLRSELSGGVALMLGCCGAPAHWAGQQALFKEALEQWQTTWVSLGRPQPIVACSSCLQMFARHLPEVDAISLWEVFETAGIPGVMRPRIDAPLAIQDPCTTRDDPGVQDAVRQLLSWINVPIEPLDLERERTECCGFGGLMQNANPELAREVAEQRGRRSSRDYLAYCAMCRDNLAATGKRTWHLLDLIFPDPDLSDPAARPRPGWSRRRENRQRLKEELCRQVWGDAPNGSQAEPSLHIHLEPSVEALLDSRRILESDVQRVIRHAENDGERFFNPETGHRLGMLRTGHATFWVIYSVTADGFAVHNAYAHRMEVVGP</sequence>
<dbReference type="Pfam" id="PF13450">
    <property type="entry name" value="NAD_binding_8"/>
    <property type="match status" value="1"/>
</dbReference>
<evidence type="ECO:0000256" key="3">
    <source>
        <dbReference type="ARBA" id="ARBA00023002"/>
    </source>
</evidence>
<evidence type="ECO:0000259" key="6">
    <source>
        <dbReference type="PROSITE" id="PS51379"/>
    </source>
</evidence>
<dbReference type="Pfam" id="PF13534">
    <property type="entry name" value="Fer4_17"/>
    <property type="match status" value="1"/>
</dbReference>
<proteinExistence type="predicted"/>
<dbReference type="InterPro" id="IPR051460">
    <property type="entry name" value="HdrC_iron-sulfur_subunit"/>
</dbReference>
<keyword evidence="5" id="KW-0411">Iron-sulfur</keyword>
<dbReference type="GO" id="GO:0005886">
    <property type="term" value="C:plasma membrane"/>
    <property type="evidence" value="ECO:0007669"/>
    <property type="project" value="TreeGrafter"/>
</dbReference>
<dbReference type="Pfam" id="PF14691">
    <property type="entry name" value="Fer4_20"/>
    <property type="match status" value="1"/>
</dbReference>
<gene>
    <name evidence="7" type="ORF">DSCO28_54430</name>
</gene>
<accession>A0A5K7ZX84</accession>
<name>A0A5K7ZX84_9BACT</name>
<evidence type="ECO:0000313" key="8">
    <source>
        <dbReference type="Proteomes" id="UP000425960"/>
    </source>
</evidence>